<keyword evidence="1" id="KW-0732">Signal</keyword>
<evidence type="ECO:0000313" key="3">
    <source>
        <dbReference type="Proteomes" id="UP000032352"/>
    </source>
</evidence>
<gene>
    <name evidence="2" type="ORF">SG34_023900</name>
</gene>
<evidence type="ECO:0000256" key="1">
    <source>
        <dbReference type="SAM" id="SignalP"/>
    </source>
</evidence>
<reference evidence="2 3" key="1">
    <citation type="journal article" date="2015" name="Genome Announc.">
        <title>Draft Genome Sequences of Marine Isolates of Thalassomonas viridans and Thalassomonas actiniarum.</title>
        <authorList>
            <person name="Olonade I."/>
            <person name="van Zyl L.J."/>
            <person name="Trindade M."/>
        </authorList>
    </citation>
    <scope>NUCLEOTIDE SEQUENCE [LARGE SCALE GENOMIC DNA]</scope>
    <source>
        <strain evidence="2 3">XOM25</strain>
    </source>
</reference>
<dbReference type="KEGG" id="tvd:SG34_023900"/>
<proteinExistence type="predicted"/>
<dbReference type="EMBL" id="CP059733">
    <property type="protein sequence ID" value="WDE04353.1"/>
    <property type="molecule type" value="Genomic_DNA"/>
</dbReference>
<name>A0AAE9Z0L3_9GAMM</name>
<protein>
    <recommendedName>
        <fullName evidence="4">Lipoprotein</fullName>
    </recommendedName>
</protein>
<dbReference type="PROSITE" id="PS51257">
    <property type="entry name" value="PROKAR_LIPOPROTEIN"/>
    <property type="match status" value="1"/>
</dbReference>
<evidence type="ECO:0000313" key="2">
    <source>
        <dbReference type="EMBL" id="WDE04353.1"/>
    </source>
</evidence>
<accession>A0AAE9Z0L3</accession>
<dbReference type="RefSeq" id="WP_044842021.1">
    <property type="nucleotide sequence ID" value="NZ_CP059733.1"/>
</dbReference>
<dbReference type="Proteomes" id="UP000032352">
    <property type="component" value="Chromosome"/>
</dbReference>
<sequence>MKITKIIVSTVALLFSCYSFSSDLDMTGIWTGENITVSEHRKIYTVRTKDGYYFSRHEYYKDDVMVRWLHNYGVWGQNNDKLWTDIVVYASDTSVKNLPDCNPPRFNYIVQSIYQNMATYVAERDGVEYAMERIDKLPIEFFTNNKVLHKFALEKIHTYKQECRKEI</sequence>
<feature type="chain" id="PRO_5042094400" description="Lipoprotein" evidence="1">
    <location>
        <begin position="22"/>
        <end position="167"/>
    </location>
</feature>
<feature type="signal peptide" evidence="1">
    <location>
        <begin position="1"/>
        <end position="21"/>
    </location>
</feature>
<dbReference type="AlphaFoldDB" id="A0AAE9Z0L3"/>
<reference evidence="2 3" key="2">
    <citation type="journal article" date="2022" name="Mar. Drugs">
        <title>Bioassay-Guided Fractionation Leads to the Detection of Cholic Acid Generated by the Rare Thalassomonas sp.</title>
        <authorList>
            <person name="Pheiffer F."/>
            <person name="Schneider Y.K."/>
            <person name="Hansen E.H."/>
            <person name="Andersen J.H."/>
            <person name="Isaksson J."/>
            <person name="Busche T."/>
            <person name="R C."/>
            <person name="Kalinowski J."/>
            <person name="Zyl L.V."/>
            <person name="Trindade M."/>
        </authorList>
    </citation>
    <scope>NUCLEOTIDE SEQUENCE [LARGE SCALE GENOMIC DNA]</scope>
    <source>
        <strain evidence="2 3">XOM25</strain>
    </source>
</reference>
<keyword evidence="3" id="KW-1185">Reference proteome</keyword>
<organism evidence="2 3">
    <name type="scientific">Thalassomonas viridans</name>
    <dbReference type="NCBI Taxonomy" id="137584"/>
    <lineage>
        <taxon>Bacteria</taxon>
        <taxon>Pseudomonadati</taxon>
        <taxon>Pseudomonadota</taxon>
        <taxon>Gammaproteobacteria</taxon>
        <taxon>Alteromonadales</taxon>
        <taxon>Colwelliaceae</taxon>
        <taxon>Thalassomonas</taxon>
    </lineage>
</organism>
<evidence type="ECO:0008006" key="4">
    <source>
        <dbReference type="Google" id="ProtNLM"/>
    </source>
</evidence>